<sequence length="69" mass="8157">MNFIFIISLAILALVILWIQRDAQRRGIERKVYWLWLFLIIPAFLFLRIIGVGIVLIAYYLSSRRFGGE</sequence>
<evidence type="ECO:0000313" key="2">
    <source>
        <dbReference type="EMBL" id="KXB04391.1"/>
    </source>
</evidence>
<dbReference type="AlphaFoldDB" id="A0A133VD87"/>
<proteinExistence type="predicted"/>
<feature type="transmembrane region" description="Helical" evidence="1">
    <location>
        <begin position="33"/>
        <end position="61"/>
    </location>
</feature>
<reference evidence="2 3" key="1">
    <citation type="journal article" date="2016" name="Sci. Rep.">
        <title>Metabolic traits of an uncultured archaeal lineage -MSBL1- from brine pools of the Red Sea.</title>
        <authorList>
            <person name="Mwirichia R."/>
            <person name="Alam I."/>
            <person name="Rashid M."/>
            <person name="Vinu M."/>
            <person name="Ba-Alawi W."/>
            <person name="Anthony Kamau A."/>
            <person name="Kamanda Ngugi D."/>
            <person name="Goker M."/>
            <person name="Klenk H.P."/>
            <person name="Bajic V."/>
            <person name="Stingl U."/>
        </authorList>
    </citation>
    <scope>NUCLEOTIDE SEQUENCE [LARGE SCALE GENOMIC DNA]</scope>
    <source>
        <strain evidence="2">SCGC-AAA261O19</strain>
    </source>
</reference>
<name>A0A133VD87_9EURY</name>
<evidence type="ECO:0000256" key="1">
    <source>
        <dbReference type="SAM" id="Phobius"/>
    </source>
</evidence>
<gene>
    <name evidence="2" type="ORF">AKJ48_02720</name>
</gene>
<keyword evidence="1" id="KW-0472">Membrane</keyword>
<evidence type="ECO:0000313" key="3">
    <source>
        <dbReference type="Proteomes" id="UP000070076"/>
    </source>
</evidence>
<protein>
    <submittedName>
        <fullName evidence="2">Uncharacterized protein</fullName>
    </submittedName>
</protein>
<organism evidence="2 3">
    <name type="scientific">candidate division MSBL1 archaeon SCGC-AAA261O19</name>
    <dbReference type="NCBI Taxonomy" id="1698277"/>
    <lineage>
        <taxon>Archaea</taxon>
        <taxon>Methanobacteriati</taxon>
        <taxon>Methanobacteriota</taxon>
        <taxon>candidate division MSBL1</taxon>
    </lineage>
</organism>
<dbReference type="EMBL" id="LHYB01000034">
    <property type="protein sequence ID" value="KXB04391.1"/>
    <property type="molecule type" value="Genomic_DNA"/>
</dbReference>
<keyword evidence="1" id="KW-0812">Transmembrane</keyword>
<comment type="caution">
    <text evidence="2">The sequence shown here is derived from an EMBL/GenBank/DDBJ whole genome shotgun (WGS) entry which is preliminary data.</text>
</comment>
<dbReference type="Proteomes" id="UP000070076">
    <property type="component" value="Unassembled WGS sequence"/>
</dbReference>
<keyword evidence="3" id="KW-1185">Reference proteome</keyword>
<accession>A0A133VD87</accession>
<keyword evidence="1" id="KW-1133">Transmembrane helix</keyword>